<dbReference type="SMART" id="SM00382">
    <property type="entry name" value="AAA"/>
    <property type="match status" value="1"/>
</dbReference>
<organism evidence="6 7">
    <name type="scientific">Enorma shizhengliae</name>
    <dbReference type="NCBI Taxonomy" id="2606615"/>
    <lineage>
        <taxon>Bacteria</taxon>
        <taxon>Bacillati</taxon>
        <taxon>Actinomycetota</taxon>
        <taxon>Coriobacteriia</taxon>
        <taxon>Coriobacteriales</taxon>
        <taxon>Coriobacteriaceae</taxon>
        <taxon>Enorma</taxon>
    </lineage>
</organism>
<dbReference type="GO" id="GO:0016887">
    <property type="term" value="F:ATP hydrolysis activity"/>
    <property type="evidence" value="ECO:0007669"/>
    <property type="project" value="InterPro"/>
</dbReference>
<dbReference type="PANTHER" id="PTHR43335:SF8">
    <property type="entry name" value="ABC TRANSPORTER, ATP-BINDING PROTEIN"/>
    <property type="match status" value="1"/>
</dbReference>
<proteinExistence type="inferred from homology"/>
<evidence type="ECO:0000313" key="6">
    <source>
        <dbReference type="EMBL" id="MRX79275.1"/>
    </source>
</evidence>
<gene>
    <name evidence="6" type="ORF">GJE22_01410</name>
</gene>
<dbReference type="Proteomes" id="UP000470010">
    <property type="component" value="Unassembled WGS sequence"/>
</dbReference>
<evidence type="ECO:0000313" key="7">
    <source>
        <dbReference type="Proteomes" id="UP000470010"/>
    </source>
</evidence>
<comment type="caution">
    <text evidence="6">The sequence shown here is derived from an EMBL/GenBank/DDBJ whole genome shotgun (WGS) entry which is preliminary data.</text>
</comment>
<dbReference type="Gene3D" id="3.40.50.300">
    <property type="entry name" value="P-loop containing nucleotide triphosphate hydrolases"/>
    <property type="match status" value="1"/>
</dbReference>
<dbReference type="InterPro" id="IPR003593">
    <property type="entry name" value="AAA+_ATPase"/>
</dbReference>
<evidence type="ECO:0000256" key="2">
    <source>
        <dbReference type="ARBA" id="ARBA00022448"/>
    </source>
</evidence>
<comment type="similarity">
    <text evidence="1">Belongs to the ABC transporter superfamily.</text>
</comment>
<name>A0A7K0G630_9ACTN</name>
<feature type="domain" description="ABC transporter" evidence="5">
    <location>
        <begin position="4"/>
        <end position="234"/>
    </location>
</feature>
<dbReference type="InterPro" id="IPR003439">
    <property type="entry name" value="ABC_transporter-like_ATP-bd"/>
</dbReference>
<evidence type="ECO:0000256" key="1">
    <source>
        <dbReference type="ARBA" id="ARBA00005417"/>
    </source>
</evidence>
<dbReference type="PROSITE" id="PS50893">
    <property type="entry name" value="ABC_TRANSPORTER_2"/>
    <property type="match status" value="1"/>
</dbReference>
<dbReference type="EMBL" id="VTFZ01000001">
    <property type="protein sequence ID" value="MRX79275.1"/>
    <property type="molecule type" value="Genomic_DNA"/>
</dbReference>
<sequence length="337" mass="35946">MNVIQINGLTKAYGGTRAVDGLNMRVGQGDIYGFVGKNGAGKSTTMKMIAGLVTPTSGSIKLFDEQRTDGGFSSAFSRIGTLIEQPGLLPNFSAFENLMMKALSIGVVRPREQCTELLTLVGLEDAGARKTKKFSLGMKQRLGLALALVGSPDLLLLDEPFNGIDPEETRALRSVLMRLNHERGVTMVISSHVLDQLNRMATRFGVIREGSMVREFTEEELHTACGSSVRVKTTDPARSLAILEEHLAGATFRVEPDQGIVVAGAGGTRHAAAAFGGAAGDASASGAPRAEEISRVLSAANQTIVELSVLERDIEEYFVELMGGADNATLPTIEPRR</sequence>
<evidence type="ECO:0000256" key="3">
    <source>
        <dbReference type="ARBA" id="ARBA00022741"/>
    </source>
</evidence>
<keyword evidence="4 6" id="KW-0067">ATP-binding</keyword>
<evidence type="ECO:0000256" key="4">
    <source>
        <dbReference type="ARBA" id="ARBA00022840"/>
    </source>
</evidence>
<dbReference type="AlphaFoldDB" id="A0A7K0G630"/>
<dbReference type="SUPFAM" id="SSF52540">
    <property type="entry name" value="P-loop containing nucleoside triphosphate hydrolases"/>
    <property type="match status" value="1"/>
</dbReference>
<accession>A0A7K0G630</accession>
<keyword evidence="7" id="KW-1185">Reference proteome</keyword>
<dbReference type="PROSITE" id="PS00211">
    <property type="entry name" value="ABC_TRANSPORTER_1"/>
    <property type="match status" value="1"/>
</dbReference>
<dbReference type="Pfam" id="PF00005">
    <property type="entry name" value="ABC_tran"/>
    <property type="match status" value="1"/>
</dbReference>
<dbReference type="InterPro" id="IPR017871">
    <property type="entry name" value="ABC_transporter-like_CS"/>
</dbReference>
<dbReference type="InterPro" id="IPR027417">
    <property type="entry name" value="P-loop_NTPase"/>
</dbReference>
<evidence type="ECO:0000259" key="5">
    <source>
        <dbReference type="PROSITE" id="PS50893"/>
    </source>
</evidence>
<dbReference type="PANTHER" id="PTHR43335">
    <property type="entry name" value="ABC TRANSPORTER, ATP-BINDING PROTEIN"/>
    <property type="match status" value="1"/>
</dbReference>
<dbReference type="GO" id="GO:0005524">
    <property type="term" value="F:ATP binding"/>
    <property type="evidence" value="ECO:0007669"/>
    <property type="project" value="UniProtKB-KW"/>
</dbReference>
<keyword evidence="3" id="KW-0547">Nucleotide-binding</keyword>
<dbReference type="RefSeq" id="WP_144687267.1">
    <property type="nucleotide sequence ID" value="NZ_VLLQ01000001.1"/>
</dbReference>
<keyword evidence="2" id="KW-0813">Transport</keyword>
<reference evidence="7" key="1">
    <citation type="submission" date="2019-08" db="EMBL/GenBank/DDBJ databases">
        <title>Arthrobacter sp. nov., isolated from plateau pika and Tibetan wild ass.</title>
        <authorList>
            <person name="Ge Y."/>
        </authorList>
    </citation>
    <scope>NUCLEOTIDE SEQUENCE [LARGE SCALE GENOMIC DNA]</scope>
    <source>
        <strain evidence="7">HF-1365</strain>
    </source>
</reference>
<protein>
    <submittedName>
        <fullName evidence="6">ATP-binding cassette domain-containing protein</fullName>
    </submittedName>
</protein>